<dbReference type="EMBL" id="AP027081">
    <property type="protein sequence ID" value="BDU78795.1"/>
    <property type="molecule type" value="Genomic_DNA"/>
</dbReference>
<sequence>MGAGPGLPALLAREQFAFLRRDRGAWADHLARARAFLGEGLRGATGPALVLGAGSGLEVPWSLAPRGTTGWDADPTSRIRTLLRHGRWVPWVQADLTGGMADLAAAARRSARQPWSGRVRGTRSSARRLAGLMASLRPEAAPLGAWIRAHRPAAILAANVMGQFGVMAERAVTSAFGGHLPDWGEEDDPLDPALRAWTARAVTAFLARLAESGAPLWLLHDRGVLFGSARVELGPPAEPWTAQLRATEALEADDPLCGVDVARAFPGRRVAEPVRWLWPVGPGQVHVVEALRVDGQ</sequence>
<proteinExistence type="predicted"/>
<keyword evidence="2" id="KW-1185">Reference proteome</keyword>
<dbReference type="Proteomes" id="UP001228113">
    <property type="component" value="Chromosome"/>
</dbReference>
<name>A0AA48H2J7_9BACT</name>
<gene>
    <name evidence="1" type="ORF">METESE_37530</name>
</gene>
<accession>A0AA48H2J7</accession>
<dbReference type="KEGG" id="msea:METESE_37530"/>
<dbReference type="RefSeq" id="WP_243333448.1">
    <property type="nucleotide sequence ID" value="NZ_AP027081.1"/>
</dbReference>
<evidence type="ECO:0000313" key="2">
    <source>
        <dbReference type="Proteomes" id="UP001228113"/>
    </source>
</evidence>
<organism evidence="1 2">
    <name type="scientific">Mesoterricola sediminis</name>
    <dbReference type="NCBI Taxonomy" id="2927980"/>
    <lineage>
        <taxon>Bacteria</taxon>
        <taxon>Pseudomonadati</taxon>
        <taxon>Acidobacteriota</taxon>
        <taxon>Holophagae</taxon>
        <taxon>Holophagales</taxon>
        <taxon>Holophagaceae</taxon>
        <taxon>Mesoterricola</taxon>
    </lineage>
</organism>
<reference evidence="1" key="1">
    <citation type="journal article" date="2023" name="Int. J. Syst. Evol. Microbiol.">
        <title>Mesoterricola silvestris gen. nov., sp. nov., Mesoterricola sediminis sp. nov., Geothrix oryzae sp. nov., Geothrix edaphica sp. nov., Geothrix rubra sp. nov., and Geothrix limicola sp. nov., six novel members of Acidobacteriota isolated from soils.</title>
        <authorList>
            <person name="Itoh H."/>
            <person name="Sugisawa Y."/>
            <person name="Mise K."/>
            <person name="Xu Z."/>
            <person name="Kuniyasu M."/>
            <person name="Ushijima N."/>
            <person name="Kawano K."/>
            <person name="Kobayashi E."/>
            <person name="Shiratori Y."/>
            <person name="Masuda Y."/>
            <person name="Senoo K."/>
        </authorList>
    </citation>
    <scope>NUCLEOTIDE SEQUENCE</scope>
    <source>
        <strain evidence="1">W786</strain>
    </source>
</reference>
<protein>
    <submittedName>
        <fullName evidence="1">Uncharacterized protein</fullName>
    </submittedName>
</protein>
<dbReference type="AlphaFoldDB" id="A0AA48H2J7"/>
<evidence type="ECO:0000313" key="1">
    <source>
        <dbReference type="EMBL" id="BDU78795.1"/>
    </source>
</evidence>